<dbReference type="Proteomes" id="UP000239089">
    <property type="component" value="Unassembled WGS sequence"/>
</dbReference>
<keyword evidence="5" id="KW-1185">Reference proteome</keyword>
<feature type="domain" description="Thioesterase" evidence="3">
    <location>
        <begin position="68"/>
        <end position="145"/>
    </location>
</feature>
<dbReference type="InterPro" id="IPR039298">
    <property type="entry name" value="ACOT13"/>
</dbReference>
<evidence type="ECO:0000259" key="3">
    <source>
        <dbReference type="Pfam" id="PF03061"/>
    </source>
</evidence>
<comment type="caution">
    <text evidence="4">The sequence shown here is derived from an EMBL/GenBank/DDBJ whole genome shotgun (WGS) entry which is preliminary data.</text>
</comment>
<evidence type="ECO:0000256" key="2">
    <source>
        <dbReference type="ARBA" id="ARBA00022801"/>
    </source>
</evidence>
<dbReference type="NCBIfam" id="TIGR00369">
    <property type="entry name" value="unchar_dom_1"/>
    <property type="match status" value="1"/>
</dbReference>
<comment type="similarity">
    <text evidence="1">Belongs to the thioesterase PaaI family.</text>
</comment>
<reference evidence="4 5" key="1">
    <citation type="journal article" date="2018" name="Arch. Microbiol.">
        <title>New insights into the metabolic potential of the phototrophic purple bacterium Rhodopila globiformis DSM 161(T) from its draft genome sequence and evidence for a vanadium-dependent nitrogenase.</title>
        <authorList>
            <person name="Imhoff J.F."/>
            <person name="Rahn T."/>
            <person name="Kunzel S."/>
            <person name="Neulinger S.C."/>
        </authorList>
    </citation>
    <scope>NUCLEOTIDE SEQUENCE [LARGE SCALE GENOMIC DNA]</scope>
    <source>
        <strain evidence="4 5">DSM 16996</strain>
    </source>
</reference>
<dbReference type="InterPro" id="IPR003736">
    <property type="entry name" value="PAAI_dom"/>
</dbReference>
<dbReference type="SUPFAM" id="SSF54637">
    <property type="entry name" value="Thioesterase/thiol ester dehydrase-isomerase"/>
    <property type="match status" value="1"/>
</dbReference>
<dbReference type="CDD" id="cd03443">
    <property type="entry name" value="PaaI_thioesterase"/>
    <property type="match status" value="1"/>
</dbReference>
<dbReference type="Pfam" id="PF03061">
    <property type="entry name" value="4HBT"/>
    <property type="match status" value="1"/>
</dbReference>
<proteinExistence type="inferred from homology"/>
<dbReference type="PANTHER" id="PTHR21660:SF1">
    <property type="entry name" value="ACYL-COENZYME A THIOESTERASE 13"/>
    <property type="match status" value="1"/>
</dbReference>
<keyword evidence="2" id="KW-0378">Hydrolase</keyword>
<accession>A0A2S6NFN4</accession>
<gene>
    <name evidence="4" type="ORF">CCR94_01760</name>
</gene>
<evidence type="ECO:0000256" key="1">
    <source>
        <dbReference type="ARBA" id="ARBA00008324"/>
    </source>
</evidence>
<sequence length="165" mass="17701">MDMKIQSFGLVPQEVAVGMSGLEFLRGILEGRYPAPPFAEVADVWPVSVEKGRLVFEARPSSRFYNPMGLVHGGWLALLLDTAMGCAVHSALEAGKAYATTDLRTTYVKPVREATGRLRCEATLLHIGGRTASAEGKILDSRGALIAHGSETCQIFPIAKGGKED</sequence>
<organism evidence="4 5">
    <name type="scientific">Rhodoblastus sphagnicola</name>
    <dbReference type="NCBI Taxonomy" id="333368"/>
    <lineage>
        <taxon>Bacteria</taxon>
        <taxon>Pseudomonadati</taxon>
        <taxon>Pseudomonadota</taxon>
        <taxon>Alphaproteobacteria</taxon>
        <taxon>Hyphomicrobiales</taxon>
        <taxon>Rhodoblastaceae</taxon>
        <taxon>Rhodoblastus</taxon>
    </lineage>
</organism>
<dbReference type="InterPro" id="IPR006683">
    <property type="entry name" value="Thioestr_dom"/>
</dbReference>
<dbReference type="OrthoDB" id="9813282at2"/>
<dbReference type="GO" id="GO:0047617">
    <property type="term" value="F:fatty acyl-CoA hydrolase activity"/>
    <property type="evidence" value="ECO:0007669"/>
    <property type="project" value="InterPro"/>
</dbReference>
<protein>
    <submittedName>
        <fullName evidence="4">Aromatic compound degradation protein PaaI</fullName>
    </submittedName>
</protein>
<dbReference type="Gene3D" id="3.10.129.10">
    <property type="entry name" value="Hotdog Thioesterase"/>
    <property type="match status" value="1"/>
</dbReference>
<evidence type="ECO:0000313" key="5">
    <source>
        <dbReference type="Proteomes" id="UP000239089"/>
    </source>
</evidence>
<dbReference type="RefSeq" id="WP_104506167.1">
    <property type="nucleotide sequence ID" value="NZ_JACIGC010000043.1"/>
</dbReference>
<evidence type="ECO:0000313" key="4">
    <source>
        <dbReference type="EMBL" id="PPQ33431.1"/>
    </source>
</evidence>
<name>A0A2S6NFN4_9HYPH</name>
<dbReference type="EMBL" id="NHSJ01000020">
    <property type="protein sequence ID" value="PPQ33431.1"/>
    <property type="molecule type" value="Genomic_DNA"/>
</dbReference>
<dbReference type="PANTHER" id="PTHR21660">
    <property type="entry name" value="THIOESTERASE SUPERFAMILY MEMBER-RELATED"/>
    <property type="match status" value="1"/>
</dbReference>
<dbReference type="InterPro" id="IPR029069">
    <property type="entry name" value="HotDog_dom_sf"/>
</dbReference>
<dbReference type="AlphaFoldDB" id="A0A2S6NFN4"/>